<gene>
    <name evidence="3" type="ORF">ACJ73_10142</name>
</gene>
<feature type="region of interest" description="Disordered" evidence="1">
    <location>
        <begin position="570"/>
        <end position="596"/>
    </location>
</feature>
<evidence type="ECO:0000313" key="4">
    <source>
        <dbReference type="Proteomes" id="UP000242791"/>
    </source>
</evidence>
<feature type="compositionally biased region" description="Basic and acidic residues" evidence="1">
    <location>
        <begin position="83"/>
        <end position="103"/>
    </location>
</feature>
<dbReference type="Proteomes" id="UP000242791">
    <property type="component" value="Unassembled WGS sequence"/>
</dbReference>
<feature type="compositionally biased region" description="Acidic residues" evidence="1">
    <location>
        <begin position="582"/>
        <end position="596"/>
    </location>
</feature>
<dbReference type="SUPFAM" id="SSF46565">
    <property type="entry name" value="Chaperone J-domain"/>
    <property type="match status" value="1"/>
</dbReference>
<dbReference type="InterPro" id="IPR051100">
    <property type="entry name" value="DnaJ_subfamily_B/C"/>
</dbReference>
<keyword evidence="4" id="KW-1185">Reference proteome</keyword>
<feature type="domain" description="J" evidence="2">
    <location>
        <begin position="163"/>
        <end position="227"/>
    </location>
</feature>
<dbReference type="AlphaFoldDB" id="A0A1J9Q3F2"/>
<sequence length="596" mass="66411">MSHSRRPKPISIERAQDTNASVPSPRRSARLRGIPPTPTITYPPASPLGDIVRKRSKESQLPDGGKPASKLSKTEVVIATARADPEPDAVRNEDEKPHSRLEIVSKPPAPTVSDASDAEEPDRSRQIKVPRSVVASSSKGKEKEKITPAEQAVEVVLHASPTNPYEILGVPDPSEMEDIQKAYKHLALLLHPDKNKHQRAEEAFKRLNWAGEALRVPDAGFTANAFGDGDESDGDGDIPMPDYEAKPIPDAYIEKLYARATPFVKRLFENPLDSKAENELKQINELITQDVKQHGVRATMKVSMFIIQYPLFASQALMAQLMLRGIESTPIEHFQAKYEDSKEEIDKINAIIATVVEENHYPTCWKVKFSLSEDGKQLLRSYSGEDESRPVAMAAEASNLPRTTAMWKPGETRQGEPILACKQLFRTRKEGRKLRIPEVMGHLFIVQANEPASRICEIRSGSEIGWRATRAYLALPDKKMVGLKNMSYDYEGIEDILKVAYSEDKPGLGLLVCVKARGSEGETDWITRTALRDIWGKGDADAAISEIFEIEGEIAPGRVARVEYKPRRALGSKPRRQRYVESSDEMTDDESDSDVE</sequence>
<dbReference type="PRINTS" id="PR00625">
    <property type="entry name" value="JDOMAIN"/>
</dbReference>
<dbReference type="VEuPathDB" id="FungiDB:ACJ73_10142"/>
<dbReference type="InterPro" id="IPR036869">
    <property type="entry name" value="J_dom_sf"/>
</dbReference>
<dbReference type="SMART" id="SM00271">
    <property type="entry name" value="DnaJ"/>
    <property type="match status" value="1"/>
</dbReference>
<reference evidence="3 4" key="1">
    <citation type="submission" date="2015-08" db="EMBL/GenBank/DDBJ databases">
        <title>Emmonsia species relationships and genome sequence.</title>
        <authorList>
            <person name="Cuomo C.A."/>
            <person name="Schwartz I.S."/>
            <person name="Kenyon C."/>
            <person name="De Hoog G.S."/>
            <person name="Govender N.P."/>
            <person name="Botha A."/>
            <person name="Moreno L."/>
            <person name="De Vries M."/>
            <person name="Munoz J.F."/>
            <person name="Stielow J.B."/>
        </authorList>
    </citation>
    <scope>NUCLEOTIDE SEQUENCE [LARGE SCALE GENOMIC DNA]</scope>
    <source>
        <strain evidence="3 4">EI222</strain>
    </source>
</reference>
<name>A0A1J9Q3F2_9EURO</name>
<dbReference type="OrthoDB" id="4119241at2759"/>
<dbReference type="GO" id="GO:0030544">
    <property type="term" value="F:Hsp70 protein binding"/>
    <property type="evidence" value="ECO:0007669"/>
    <property type="project" value="TreeGrafter"/>
</dbReference>
<feature type="compositionally biased region" description="Basic and acidic residues" evidence="1">
    <location>
        <begin position="51"/>
        <end position="60"/>
    </location>
</feature>
<dbReference type="PROSITE" id="PS50076">
    <property type="entry name" value="DNAJ_2"/>
    <property type="match status" value="1"/>
</dbReference>
<dbReference type="PANTHER" id="PTHR43908:SF3">
    <property type="entry name" value="AT29763P-RELATED"/>
    <property type="match status" value="1"/>
</dbReference>
<dbReference type="GO" id="GO:0005789">
    <property type="term" value="C:endoplasmic reticulum membrane"/>
    <property type="evidence" value="ECO:0007669"/>
    <property type="project" value="TreeGrafter"/>
</dbReference>
<dbReference type="EMBL" id="LGTZ01003424">
    <property type="protein sequence ID" value="OJD09693.1"/>
    <property type="molecule type" value="Genomic_DNA"/>
</dbReference>
<accession>A0A1J9Q3F2</accession>
<dbReference type="PANTHER" id="PTHR43908">
    <property type="entry name" value="AT29763P-RELATED"/>
    <property type="match status" value="1"/>
</dbReference>
<dbReference type="Pfam" id="PF00226">
    <property type="entry name" value="DnaJ"/>
    <property type="match status" value="1"/>
</dbReference>
<comment type="caution">
    <text evidence="3">The sequence shown here is derived from an EMBL/GenBank/DDBJ whole genome shotgun (WGS) entry which is preliminary data.</text>
</comment>
<evidence type="ECO:0000256" key="1">
    <source>
        <dbReference type="SAM" id="MobiDB-lite"/>
    </source>
</evidence>
<dbReference type="Gene3D" id="1.10.287.110">
    <property type="entry name" value="DnaJ domain"/>
    <property type="match status" value="1"/>
</dbReference>
<dbReference type="GO" id="GO:0071218">
    <property type="term" value="P:cellular response to misfolded protein"/>
    <property type="evidence" value="ECO:0007669"/>
    <property type="project" value="TreeGrafter"/>
</dbReference>
<evidence type="ECO:0000313" key="3">
    <source>
        <dbReference type="EMBL" id="OJD09693.1"/>
    </source>
</evidence>
<feature type="region of interest" description="Disordered" evidence="1">
    <location>
        <begin position="1"/>
        <end position="147"/>
    </location>
</feature>
<organism evidence="3 4">
    <name type="scientific">Blastomyces percursus</name>
    <dbReference type="NCBI Taxonomy" id="1658174"/>
    <lineage>
        <taxon>Eukaryota</taxon>
        <taxon>Fungi</taxon>
        <taxon>Dikarya</taxon>
        <taxon>Ascomycota</taxon>
        <taxon>Pezizomycotina</taxon>
        <taxon>Eurotiomycetes</taxon>
        <taxon>Eurotiomycetidae</taxon>
        <taxon>Onygenales</taxon>
        <taxon>Ajellomycetaceae</taxon>
        <taxon>Blastomyces</taxon>
    </lineage>
</organism>
<dbReference type="CDD" id="cd06257">
    <property type="entry name" value="DnaJ"/>
    <property type="match status" value="1"/>
</dbReference>
<dbReference type="InterPro" id="IPR001623">
    <property type="entry name" value="DnaJ_domain"/>
</dbReference>
<feature type="non-terminal residue" evidence="3">
    <location>
        <position position="596"/>
    </location>
</feature>
<evidence type="ECO:0000259" key="2">
    <source>
        <dbReference type="PROSITE" id="PS50076"/>
    </source>
</evidence>
<protein>
    <recommendedName>
        <fullName evidence="2">J domain-containing protein</fullName>
    </recommendedName>
</protein>
<proteinExistence type="predicted"/>